<dbReference type="GO" id="GO:0003735">
    <property type="term" value="F:structural constituent of ribosome"/>
    <property type="evidence" value="ECO:0007669"/>
    <property type="project" value="InterPro"/>
</dbReference>
<keyword evidence="3 6" id="KW-0687">Ribonucleoprotein</keyword>
<dbReference type="GO" id="GO:0005737">
    <property type="term" value="C:cytoplasm"/>
    <property type="evidence" value="ECO:0007669"/>
    <property type="project" value="UniProtKB-ARBA"/>
</dbReference>
<gene>
    <name evidence="7" type="ORF">A3C28_05730</name>
</gene>
<evidence type="ECO:0000256" key="4">
    <source>
        <dbReference type="ARBA" id="ARBA00035258"/>
    </source>
</evidence>
<evidence type="ECO:0000313" key="8">
    <source>
        <dbReference type="Proteomes" id="UP000178597"/>
    </source>
</evidence>
<dbReference type="GO" id="GO:0006412">
    <property type="term" value="P:translation"/>
    <property type="evidence" value="ECO:0007669"/>
    <property type="project" value="InterPro"/>
</dbReference>
<keyword evidence="2 6" id="KW-0689">Ribosomal protein</keyword>
<dbReference type="SUPFAM" id="SSF56047">
    <property type="entry name" value="Ribosomal protein S8"/>
    <property type="match status" value="1"/>
</dbReference>
<dbReference type="PROSITE" id="PS00053">
    <property type="entry name" value="RIBOSOMAL_S8"/>
    <property type="match status" value="1"/>
</dbReference>
<dbReference type="Proteomes" id="UP000178597">
    <property type="component" value="Unassembled WGS sequence"/>
</dbReference>
<evidence type="ECO:0000313" key="7">
    <source>
        <dbReference type="EMBL" id="OGK28169.1"/>
    </source>
</evidence>
<evidence type="ECO:0000256" key="6">
    <source>
        <dbReference type="RuleBase" id="RU003660"/>
    </source>
</evidence>
<reference evidence="7 8" key="1">
    <citation type="journal article" date="2016" name="Nat. Commun.">
        <title>Thousands of microbial genomes shed light on interconnected biogeochemical processes in an aquifer system.</title>
        <authorList>
            <person name="Anantharaman K."/>
            <person name="Brown C.T."/>
            <person name="Hug L.A."/>
            <person name="Sharon I."/>
            <person name="Castelle C.J."/>
            <person name="Probst A.J."/>
            <person name="Thomas B.C."/>
            <person name="Singh A."/>
            <person name="Wilkins M.J."/>
            <person name="Karaoz U."/>
            <person name="Brodie E.L."/>
            <person name="Williams K.H."/>
            <person name="Hubbard S.S."/>
            <person name="Banfield J.F."/>
        </authorList>
    </citation>
    <scope>NUCLEOTIDE SEQUENCE [LARGE SCALE GENOMIC DNA]</scope>
</reference>
<dbReference type="EMBL" id="MFZP01000011">
    <property type="protein sequence ID" value="OGK28169.1"/>
    <property type="molecule type" value="Genomic_DNA"/>
</dbReference>
<dbReference type="PANTHER" id="PTHR11758">
    <property type="entry name" value="40S RIBOSOMAL PROTEIN S15A"/>
    <property type="match status" value="1"/>
</dbReference>
<dbReference type="STRING" id="1802040.A3C28_05730"/>
<evidence type="ECO:0000256" key="2">
    <source>
        <dbReference type="ARBA" id="ARBA00022980"/>
    </source>
</evidence>
<evidence type="ECO:0000256" key="5">
    <source>
        <dbReference type="ARBA" id="ARBA00035525"/>
    </source>
</evidence>
<protein>
    <recommendedName>
        <fullName evidence="4">Small ribosomal subunit protein uS8</fullName>
    </recommendedName>
    <alternativeName>
        <fullName evidence="5">30S ribosomal protein S8</fullName>
    </alternativeName>
</protein>
<dbReference type="Pfam" id="PF00410">
    <property type="entry name" value="Ribosomal_S8"/>
    <property type="match status" value="1"/>
</dbReference>
<dbReference type="GO" id="GO:1990904">
    <property type="term" value="C:ribonucleoprotein complex"/>
    <property type="evidence" value="ECO:0007669"/>
    <property type="project" value="UniProtKB-KW"/>
</dbReference>
<comment type="caution">
    <text evidence="7">The sequence shown here is derived from an EMBL/GenBank/DDBJ whole genome shotgun (WGS) entry which is preliminary data.</text>
</comment>
<name>A0A1F7HA45_9BACT</name>
<dbReference type="FunFam" id="3.30.1490.10:FF:000001">
    <property type="entry name" value="30S ribosomal protein S8"/>
    <property type="match status" value="1"/>
</dbReference>
<accession>A0A1F7HA45</accession>
<proteinExistence type="inferred from homology"/>
<dbReference type="InterPro" id="IPR000630">
    <property type="entry name" value="Ribosomal_uS8"/>
</dbReference>
<dbReference type="Gene3D" id="3.30.1370.30">
    <property type="match status" value="1"/>
</dbReference>
<dbReference type="InterPro" id="IPR047863">
    <property type="entry name" value="Ribosomal_uS8_CS"/>
</dbReference>
<evidence type="ECO:0000256" key="1">
    <source>
        <dbReference type="ARBA" id="ARBA00006471"/>
    </source>
</evidence>
<dbReference type="GO" id="GO:0005840">
    <property type="term" value="C:ribosome"/>
    <property type="evidence" value="ECO:0007669"/>
    <property type="project" value="UniProtKB-KW"/>
</dbReference>
<comment type="similarity">
    <text evidence="1 6">Belongs to the universal ribosomal protein uS8 family.</text>
</comment>
<dbReference type="AlphaFoldDB" id="A0A1F7HA45"/>
<sequence length="125" mass="14494">MNNTVIDLIIRVKNGYLSRKETIHVLFSKTNEEVLQKLKTLGFIKSFKKVERDIIVELLYKEKMPSFTDVKIFSKPGRRYYVSYKELKPVLGGLGYSLLSTSKGIMTNKEARKQKTGGELLFELW</sequence>
<dbReference type="InterPro" id="IPR035987">
    <property type="entry name" value="Ribosomal_uS8_sf"/>
</dbReference>
<dbReference type="Gene3D" id="3.30.1490.10">
    <property type="match status" value="1"/>
</dbReference>
<evidence type="ECO:0000256" key="3">
    <source>
        <dbReference type="ARBA" id="ARBA00023274"/>
    </source>
</evidence>
<organism evidence="7 8">
    <name type="scientific">Candidatus Roizmanbacteria bacterium RIFCSPHIGHO2_02_FULL_39_9</name>
    <dbReference type="NCBI Taxonomy" id="1802040"/>
    <lineage>
        <taxon>Bacteria</taxon>
        <taxon>Candidatus Roizmaniibacteriota</taxon>
    </lineage>
</organism>